<proteinExistence type="predicted"/>
<protein>
    <submittedName>
        <fullName evidence="1">Uncharacterized protein</fullName>
    </submittedName>
</protein>
<reference evidence="2" key="1">
    <citation type="submission" date="2016-10" db="EMBL/GenBank/DDBJ databases">
        <authorList>
            <person name="Varghese N."/>
            <person name="Submissions S."/>
        </authorList>
    </citation>
    <scope>NUCLEOTIDE SEQUENCE [LARGE SCALE GENOMIC DNA]</scope>
    <source>
        <strain evidence="2">CGMCC 4.6856</strain>
    </source>
</reference>
<dbReference type="RefSeq" id="WP_091183406.1">
    <property type="nucleotide sequence ID" value="NZ_FOFA01000007.1"/>
</dbReference>
<dbReference type="Proteomes" id="UP000198504">
    <property type="component" value="Unassembled WGS sequence"/>
</dbReference>
<organism evidence="1 2">
    <name type="scientific">Microlunatus flavus</name>
    <dbReference type="NCBI Taxonomy" id="1036181"/>
    <lineage>
        <taxon>Bacteria</taxon>
        <taxon>Bacillati</taxon>
        <taxon>Actinomycetota</taxon>
        <taxon>Actinomycetes</taxon>
        <taxon>Propionibacteriales</taxon>
        <taxon>Propionibacteriaceae</taxon>
        <taxon>Microlunatus</taxon>
    </lineage>
</organism>
<dbReference type="EMBL" id="FOFA01000007">
    <property type="protein sequence ID" value="SEQ99920.1"/>
    <property type="molecule type" value="Genomic_DNA"/>
</dbReference>
<evidence type="ECO:0000313" key="2">
    <source>
        <dbReference type="Proteomes" id="UP000198504"/>
    </source>
</evidence>
<evidence type="ECO:0000313" key="1">
    <source>
        <dbReference type="EMBL" id="SEQ99920.1"/>
    </source>
</evidence>
<sequence>MHRVPDRSAATSSRPFDELRERFPLVLAPEHFGASLPYDAQTPRPERSGRGVCRVLVTAYAAGVRLSRG</sequence>
<accession>A0A1H9KLA0</accession>
<keyword evidence="2" id="KW-1185">Reference proteome</keyword>
<gene>
    <name evidence="1" type="ORF">SAMN05421756_107267</name>
</gene>
<name>A0A1H9KLA0_9ACTN</name>
<dbReference type="AlphaFoldDB" id="A0A1H9KLA0"/>